<sequence>MEKFKTRGSDGIEQMKSLNYKQGHNQHDLQCLWKQNQDGSYVGIVTEIFARGGLLELDCCVWLLLTHQPPCQICGLRVGARLLRERGAHETSTCAAFIEQLRWFAGGQNVSLCCFH</sequence>
<organism evidence="1 2">
    <name type="scientific">Adiantum capillus-veneris</name>
    <name type="common">Maidenhair fern</name>
    <dbReference type="NCBI Taxonomy" id="13818"/>
    <lineage>
        <taxon>Eukaryota</taxon>
        <taxon>Viridiplantae</taxon>
        <taxon>Streptophyta</taxon>
        <taxon>Embryophyta</taxon>
        <taxon>Tracheophyta</taxon>
        <taxon>Polypodiopsida</taxon>
        <taxon>Polypodiidae</taxon>
        <taxon>Polypodiales</taxon>
        <taxon>Pteridineae</taxon>
        <taxon>Pteridaceae</taxon>
        <taxon>Vittarioideae</taxon>
        <taxon>Adiantum</taxon>
    </lineage>
</organism>
<proteinExistence type="predicted"/>
<evidence type="ECO:0000313" key="1">
    <source>
        <dbReference type="EMBL" id="KAI5073603.1"/>
    </source>
</evidence>
<dbReference type="OrthoDB" id="2314520at2759"/>
<dbReference type="Pfam" id="PF15491">
    <property type="entry name" value="CTC1_2"/>
    <property type="match status" value="1"/>
</dbReference>
<dbReference type="InterPro" id="IPR028262">
    <property type="entry name" value="CTC1_plant"/>
</dbReference>
<dbReference type="AlphaFoldDB" id="A0A9D4UT42"/>
<dbReference type="Proteomes" id="UP000886520">
    <property type="component" value="Chromosome 11"/>
</dbReference>
<name>A0A9D4UT42_ADICA</name>
<comment type="caution">
    <text evidence="1">The sequence shown here is derived from an EMBL/GenBank/DDBJ whole genome shotgun (WGS) entry which is preliminary data.</text>
</comment>
<dbReference type="GO" id="GO:0000723">
    <property type="term" value="P:telomere maintenance"/>
    <property type="evidence" value="ECO:0007669"/>
    <property type="project" value="InterPro"/>
</dbReference>
<gene>
    <name evidence="1" type="ORF">GOP47_0011616</name>
</gene>
<reference evidence="1" key="1">
    <citation type="submission" date="2021-01" db="EMBL/GenBank/DDBJ databases">
        <title>Adiantum capillus-veneris genome.</title>
        <authorList>
            <person name="Fang Y."/>
            <person name="Liao Q."/>
        </authorList>
    </citation>
    <scope>NUCLEOTIDE SEQUENCE</scope>
    <source>
        <strain evidence="1">H3</strain>
        <tissue evidence="1">Leaf</tissue>
    </source>
</reference>
<protein>
    <submittedName>
        <fullName evidence="1">Uncharacterized protein</fullName>
    </submittedName>
</protein>
<accession>A0A9D4UT42</accession>
<keyword evidence="2" id="KW-1185">Reference proteome</keyword>
<dbReference type="EMBL" id="JABFUD020000011">
    <property type="protein sequence ID" value="KAI5073603.1"/>
    <property type="molecule type" value="Genomic_DNA"/>
</dbReference>
<evidence type="ECO:0000313" key="2">
    <source>
        <dbReference type="Proteomes" id="UP000886520"/>
    </source>
</evidence>